<reference evidence="1" key="1">
    <citation type="submission" date="2014-09" db="EMBL/GenBank/DDBJ databases">
        <authorList>
            <person name="Magalhaes I.L.F."/>
            <person name="Oliveira U."/>
            <person name="Santos F.R."/>
            <person name="Vidigal T.H.D.A."/>
            <person name="Brescovit A.D."/>
            <person name="Santos A.J."/>
        </authorList>
    </citation>
    <scope>NUCLEOTIDE SEQUENCE</scope>
    <source>
        <tissue evidence="1">Shoot tissue taken approximately 20 cm above the soil surface</tissue>
    </source>
</reference>
<evidence type="ECO:0000313" key="1">
    <source>
        <dbReference type="EMBL" id="JAD25056.1"/>
    </source>
</evidence>
<name>A0A0A8YGT2_ARUDO</name>
<proteinExistence type="predicted"/>
<dbReference type="AlphaFoldDB" id="A0A0A8YGT2"/>
<accession>A0A0A8YGT2</accession>
<reference evidence="1" key="2">
    <citation type="journal article" date="2015" name="Data Brief">
        <title>Shoot transcriptome of the giant reed, Arundo donax.</title>
        <authorList>
            <person name="Barrero R.A."/>
            <person name="Guerrero F.D."/>
            <person name="Moolhuijzen P."/>
            <person name="Goolsby J.A."/>
            <person name="Tidwell J."/>
            <person name="Bellgard S.E."/>
            <person name="Bellgard M.I."/>
        </authorList>
    </citation>
    <scope>NUCLEOTIDE SEQUENCE</scope>
    <source>
        <tissue evidence="1">Shoot tissue taken approximately 20 cm above the soil surface</tissue>
    </source>
</reference>
<protein>
    <submittedName>
        <fullName evidence="1">Uncharacterized protein</fullName>
    </submittedName>
</protein>
<sequence length="46" mass="5373">MHNIWTEQWPRHDSSLQFPFHCLCTHPRKPSCARLACSNMSRCATS</sequence>
<organism evidence="1">
    <name type="scientific">Arundo donax</name>
    <name type="common">Giant reed</name>
    <name type="synonym">Donax arundinaceus</name>
    <dbReference type="NCBI Taxonomy" id="35708"/>
    <lineage>
        <taxon>Eukaryota</taxon>
        <taxon>Viridiplantae</taxon>
        <taxon>Streptophyta</taxon>
        <taxon>Embryophyta</taxon>
        <taxon>Tracheophyta</taxon>
        <taxon>Spermatophyta</taxon>
        <taxon>Magnoliopsida</taxon>
        <taxon>Liliopsida</taxon>
        <taxon>Poales</taxon>
        <taxon>Poaceae</taxon>
        <taxon>PACMAD clade</taxon>
        <taxon>Arundinoideae</taxon>
        <taxon>Arundineae</taxon>
        <taxon>Arundo</taxon>
    </lineage>
</organism>
<dbReference type="EMBL" id="GBRH01272839">
    <property type="protein sequence ID" value="JAD25056.1"/>
    <property type="molecule type" value="Transcribed_RNA"/>
</dbReference>